<dbReference type="Gene3D" id="3.90.550.20">
    <property type="match status" value="1"/>
</dbReference>
<evidence type="ECO:0000313" key="3">
    <source>
        <dbReference type="EMBL" id="EED86682.1"/>
    </source>
</evidence>
<dbReference type="InterPro" id="IPR007577">
    <property type="entry name" value="GlycoTrfase_DXD_sugar-bd_CS"/>
</dbReference>
<reference evidence="3 4" key="1">
    <citation type="journal article" date="2004" name="Science">
        <title>The genome of the diatom Thalassiosira pseudonana: ecology, evolution, and metabolism.</title>
        <authorList>
            <person name="Armbrust E.V."/>
            <person name="Berges J.A."/>
            <person name="Bowler C."/>
            <person name="Green B.R."/>
            <person name="Martinez D."/>
            <person name="Putnam N.H."/>
            <person name="Zhou S."/>
            <person name="Allen A.E."/>
            <person name="Apt K.E."/>
            <person name="Bechner M."/>
            <person name="Brzezinski M.A."/>
            <person name="Chaal B.K."/>
            <person name="Chiovitti A."/>
            <person name="Davis A.K."/>
            <person name="Demarest M.S."/>
            <person name="Detter J.C."/>
            <person name="Glavina T."/>
            <person name="Goodstein D."/>
            <person name="Hadi M.Z."/>
            <person name="Hellsten U."/>
            <person name="Hildebrand M."/>
            <person name="Jenkins B.D."/>
            <person name="Jurka J."/>
            <person name="Kapitonov V.V."/>
            <person name="Kroger N."/>
            <person name="Lau W.W."/>
            <person name="Lane T.W."/>
            <person name="Larimer F.W."/>
            <person name="Lippmeier J.C."/>
            <person name="Lucas S."/>
            <person name="Medina M."/>
            <person name="Montsant A."/>
            <person name="Obornik M."/>
            <person name="Parker M.S."/>
            <person name="Palenik B."/>
            <person name="Pazour G.J."/>
            <person name="Richardson P.M."/>
            <person name="Rynearson T.A."/>
            <person name="Saito M.A."/>
            <person name="Schwartz D.C."/>
            <person name="Thamatrakoln K."/>
            <person name="Valentin K."/>
            <person name="Vardi A."/>
            <person name="Wilkerson F.P."/>
            <person name="Rokhsar D.S."/>
        </authorList>
    </citation>
    <scope>NUCLEOTIDE SEQUENCE [LARGE SCALE GENOMIC DNA]</scope>
    <source>
        <strain evidence="3 4">CCMP1335</strain>
    </source>
</reference>
<dbReference type="InParanoid" id="B8LDB1"/>
<dbReference type="InterPro" id="IPR029044">
    <property type="entry name" value="Nucleotide-diphossugar_trans"/>
</dbReference>
<dbReference type="AlphaFoldDB" id="B8LDB1"/>
<dbReference type="Pfam" id="PF04488">
    <property type="entry name" value="Gly_transf_sug"/>
    <property type="match status" value="1"/>
</dbReference>
<dbReference type="GO" id="GO:0051999">
    <property type="term" value="P:mannosyl-inositol phosphorylceramide biosynthetic process"/>
    <property type="evidence" value="ECO:0000318"/>
    <property type="project" value="GO_Central"/>
</dbReference>
<dbReference type="PaxDb" id="35128-Thaps11187"/>
<dbReference type="EMBL" id="DS999419">
    <property type="protein sequence ID" value="EED86682.1"/>
    <property type="molecule type" value="Genomic_DNA"/>
</dbReference>
<evidence type="ECO:0000256" key="1">
    <source>
        <dbReference type="ARBA" id="ARBA00022679"/>
    </source>
</evidence>
<keyword evidence="1" id="KW-0808">Transferase</keyword>
<sequence>MVSFERGRFVLRRQPRAGNRSLGDLSISNSQCLLFASFIAYFVFIVRGGGLEHEPSSSTSQYEQNDLWLPLQLSPDVGGKGGGLRVTDLNQRSNPSPLVGGASSAVDLSDETQEQLAPVSYATLGSSDSMQQLVPDEPTEQQNGNGDDLFALNQTYLEHLRLLPPLPKKVHMLFKDKNYYNFHQEVPFVKHSILSLIHFNPDWNVTVYDDHDIDSIIRKAGNSGLISKEEADILLGDKNGEAAHIVERSDIARLILMYTEGGFYLDVDRLISKPMADVLEKNTHLCLPTFNDVNFCQDLMCTSPGNRLFLSMIQEASRYRMTNGPDGKPLERRKGWAKGGDLFELGPPNYNRNILKIVYAGFTEKDYDRQRKGAFMTSARGALANSDGMILTKRETGCDDGLLVDKSIGNCYDREGLYRLYDMKPWAVEVDTLWKD</sequence>
<reference evidence="3 4" key="2">
    <citation type="journal article" date="2008" name="Nature">
        <title>The Phaeodactylum genome reveals the evolutionary history of diatom genomes.</title>
        <authorList>
            <person name="Bowler C."/>
            <person name="Allen A.E."/>
            <person name="Badger J.H."/>
            <person name="Grimwood J."/>
            <person name="Jabbari K."/>
            <person name="Kuo A."/>
            <person name="Maheswari U."/>
            <person name="Martens C."/>
            <person name="Maumus F."/>
            <person name="Otillar R.P."/>
            <person name="Rayko E."/>
            <person name="Salamov A."/>
            <person name="Vandepoele K."/>
            <person name="Beszteri B."/>
            <person name="Gruber A."/>
            <person name="Heijde M."/>
            <person name="Katinka M."/>
            <person name="Mock T."/>
            <person name="Valentin K."/>
            <person name="Verret F."/>
            <person name="Berges J.A."/>
            <person name="Brownlee C."/>
            <person name="Cadoret J.P."/>
            <person name="Chiovitti A."/>
            <person name="Choi C.J."/>
            <person name="Coesel S."/>
            <person name="De Martino A."/>
            <person name="Detter J.C."/>
            <person name="Durkin C."/>
            <person name="Falciatore A."/>
            <person name="Fournet J."/>
            <person name="Haruta M."/>
            <person name="Huysman M.J."/>
            <person name="Jenkins B.D."/>
            <person name="Jiroutova K."/>
            <person name="Jorgensen R.E."/>
            <person name="Joubert Y."/>
            <person name="Kaplan A."/>
            <person name="Kroger N."/>
            <person name="Kroth P.G."/>
            <person name="La Roche J."/>
            <person name="Lindquist E."/>
            <person name="Lommer M."/>
            <person name="Martin-Jezequel V."/>
            <person name="Lopez P.J."/>
            <person name="Lucas S."/>
            <person name="Mangogna M."/>
            <person name="McGinnis K."/>
            <person name="Medlin L.K."/>
            <person name="Montsant A."/>
            <person name="Oudot-Le Secq M.P."/>
            <person name="Napoli C."/>
            <person name="Obornik M."/>
            <person name="Parker M.S."/>
            <person name="Petit J.L."/>
            <person name="Porcel B.M."/>
            <person name="Poulsen N."/>
            <person name="Robison M."/>
            <person name="Rychlewski L."/>
            <person name="Rynearson T.A."/>
            <person name="Schmutz J."/>
            <person name="Shapiro H."/>
            <person name="Siaut M."/>
            <person name="Stanley M."/>
            <person name="Sussman M.R."/>
            <person name="Taylor A.R."/>
            <person name="Vardi A."/>
            <person name="von Dassow P."/>
            <person name="Vyverman W."/>
            <person name="Willis A."/>
            <person name="Wyrwicz L.S."/>
            <person name="Rokhsar D.S."/>
            <person name="Weissenbach J."/>
            <person name="Armbrust E.V."/>
            <person name="Green B.R."/>
            <person name="Van de Peer Y."/>
            <person name="Grigoriev I.V."/>
        </authorList>
    </citation>
    <scope>NUCLEOTIDE SEQUENCE [LARGE SCALE GENOMIC DNA]</scope>
    <source>
        <strain evidence="3 4">CCMP1335</strain>
    </source>
</reference>
<dbReference type="Proteomes" id="UP000001449">
    <property type="component" value="Unassembled WGS sequence"/>
</dbReference>
<keyword evidence="4" id="KW-1185">Reference proteome</keyword>
<organism evidence="3 4">
    <name type="scientific">Thalassiosira pseudonana</name>
    <name type="common">Marine diatom</name>
    <name type="synonym">Cyclotella nana</name>
    <dbReference type="NCBI Taxonomy" id="35128"/>
    <lineage>
        <taxon>Eukaryota</taxon>
        <taxon>Sar</taxon>
        <taxon>Stramenopiles</taxon>
        <taxon>Ochrophyta</taxon>
        <taxon>Bacillariophyta</taxon>
        <taxon>Coscinodiscophyceae</taxon>
        <taxon>Thalassiosirophycidae</taxon>
        <taxon>Thalassiosirales</taxon>
        <taxon>Thalassiosiraceae</taxon>
        <taxon>Thalassiosira</taxon>
    </lineage>
</organism>
<dbReference type="GO" id="GO:0016020">
    <property type="term" value="C:membrane"/>
    <property type="evidence" value="ECO:0007669"/>
    <property type="project" value="GOC"/>
</dbReference>
<feature type="region of interest" description="Disordered" evidence="2">
    <location>
        <begin position="80"/>
        <end position="107"/>
    </location>
</feature>
<dbReference type="PANTHER" id="PTHR32385">
    <property type="entry name" value="MANNOSYL PHOSPHORYLINOSITOL CERAMIDE SYNTHASE"/>
    <property type="match status" value="1"/>
</dbReference>
<accession>B8LDB1</accession>
<dbReference type="InterPro" id="IPR051706">
    <property type="entry name" value="Glycosyltransferase_domain"/>
</dbReference>
<evidence type="ECO:0000256" key="2">
    <source>
        <dbReference type="SAM" id="MobiDB-lite"/>
    </source>
</evidence>
<dbReference type="eggNOG" id="ENOG502QYCE">
    <property type="taxonomic scope" value="Eukaryota"/>
</dbReference>
<dbReference type="GeneID" id="7449928"/>
<proteinExistence type="predicted"/>
<evidence type="ECO:0000313" key="4">
    <source>
        <dbReference type="Proteomes" id="UP000001449"/>
    </source>
</evidence>
<dbReference type="FunFam" id="3.90.550.20:FF:000015">
    <property type="entry name" value="Glycoside transferase family 32"/>
    <property type="match status" value="1"/>
</dbReference>
<dbReference type="GO" id="GO:0000030">
    <property type="term" value="F:mannosyltransferase activity"/>
    <property type="evidence" value="ECO:0000318"/>
    <property type="project" value="GO_Central"/>
</dbReference>
<dbReference type="SUPFAM" id="SSF53448">
    <property type="entry name" value="Nucleotide-diphospho-sugar transferases"/>
    <property type="match status" value="1"/>
</dbReference>
<dbReference type="KEGG" id="tps:THAPSDRAFT_11187"/>
<protein>
    <submittedName>
        <fullName evidence="3">Uncharacterized protein</fullName>
    </submittedName>
</protein>
<dbReference type="RefSeq" id="XP_002296954.1">
    <property type="nucleotide sequence ID" value="XM_002296918.1"/>
</dbReference>
<dbReference type="PANTHER" id="PTHR32385:SF15">
    <property type="entry name" value="INOSITOL PHOSPHOCERAMIDE MANNOSYLTRANSFERASE 1"/>
    <property type="match status" value="1"/>
</dbReference>
<dbReference type="HOGENOM" id="CLU_629314_0_0_1"/>
<gene>
    <name evidence="3" type="ORF">THAPSDRAFT_11187</name>
</gene>
<name>B8LDB1_THAPS</name>